<dbReference type="Proteomes" id="UP000266861">
    <property type="component" value="Unassembled WGS sequence"/>
</dbReference>
<comment type="caution">
    <text evidence="1">The sequence shown here is derived from an EMBL/GenBank/DDBJ whole genome shotgun (WGS) entry which is preliminary data.</text>
</comment>
<proteinExistence type="predicted"/>
<evidence type="ECO:0000313" key="2">
    <source>
        <dbReference type="Proteomes" id="UP000266861"/>
    </source>
</evidence>
<reference evidence="1 2" key="1">
    <citation type="submission" date="2018-08" db="EMBL/GenBank/DDBJ databases">
        <title>Genome and evolution of the arbuscular mycorrhizal fungus Diversispora epigaea (formerly Glomus versiforme) and its bacterial endosymbionts.</title>
        <authorList>
            <person name="Sun X."/>
            <person name="Fei Z."/>
            <person name="Harrison M."/>
        </authorList>
    </citation>
    <scope>NUCLEOTIDE SEQUENCE [LARGE SCALE GENOMIC DNA]</scope>
    <source>
        <strain evidence="1 2">IT104</strain>
    </source>
</reference>
<evidence type="ECO:0000313" key="1">
    <source>
        <dbReference type="EMBL" id="RHZ80758.1"/>
    </source>
</evidence>
<protein>
    <submittedName>
        <fullName evidence="1">Uncharacterized protein</fullName>
    </submittedName>
</protein>
<dbReference type="EMBL" id="PQFF01000123">
    <property type="protein sequence ID" value="RHZ80758.1"/>
    <property type="molecule type" value="Genomic_DNA"/>
</dbReference>
<sequence>MIGETGDIGETYNIGEIGKTGEIYIGETGEIINLIFNENENSNESSCVFYERNIRKTSISFFDDKNTLIIQDLENTKENNTTKEKKKNIREVKKNDEIWNYFIKGLDLGKGFYEVQCKWYNEKWPRERPKNIKIHLARNCEYVPNNIKALWRENFLEEVSRFNIKSKSIKQPTITSHFNNTNSLPTSKTNEINQAILKVWVCCGFPFHTIENPFIIDLFRIAIPGYKLPSCDTLSNKLLDQETIKIEKKIETELEKEKYLTISKY</sequence>
<accession>A0A397J244</accession>
<keyword evidence="2" id="KW-1185">Reference proteome</keyword>
<organism evidence="1 2">
    <name type="scientific">Diversispora epigaea</name>
    <dbReference type="NCBI Taxonomy" id="1348612"/>
    <lineage>
        <taxon>Eukaryota</taxon>
        <taxon>Fungi</taxon>
        <taxon>Fungi incertae sedis</taxon>
        <taxon>Mucoromycota</taxon>
        <taxon>Glomeromycotina</taxon>
        <taxon>Glomeromycetes</taxon>
        <taxon>Diversisporales</taxon>
        <taxon>Diversisporaceae</taxon>
        <taxon>Diversispora</taxon>
    </lineage>
</organism>
<dbReference type="STRING" id="1348612.A0A397J244"/>
<dbReference type="OrthoDB" id="2423954at2759"/>
<name>A0A397J244_9GLOM</name>
<dbReference type="AlphaFoldDB" id="A0A397J244"/>
<gene>
    <name evidence="1" type="ORF">Glove_132g80</name>
</gene>